<accession>A0ABT1SZZ9</accession>
<feature type="domain" description="HTH gntR-type" evidence="4">
    <location>
        <begin position="16"/>
        <end position="84"/>
    </location>
</feature>
<dbReference type="EMBL" id="JANHOH010000001">
    <property type="protein sequence ID" value="MCQ6957785.1"/>
    <property type="molecule type" value="Genomic_DNA"/>
</dbReference>
<reference evidence="5 6" key="1">
    <citation type="submission" date="2022-07" db="EMBL/GenBank/DDBJ databases">
        <title>Mucilaginibacter sp. JC4.</title>
        <authorList>
            <person name="Le V."/>
            <person name="Ko S.-R."/>
            <person name="Ahn C.-Y."/>
            <person name="Oh H.-M."/>
        </authorList>
    </citation>
    <scope>NUCLEOTIDE SEQUENCE [LARGE SCALE GENOMIC DNA]</scope>
    <source>
        <strain evidence="5 6">JC4</strain>
    </source>
</reference>
<dbReference type="SUPFAM" id="SSF46785">
    <property type="entry name" value="Winged helix' DNA-binding domain"/>
    <property type="match status" value="1"/>
</dbReference>
<dbReference type="Gene3D" id="1.10.10.10">
    <property type="entry name" value="Winged helix-like DNA-binding domain superfamily/Winged helix DNA-binding domain"/>
    <property type="match status" value="1"/>
</dbReference>
<evidence type="ECO:0000313" key="5">
    <source>
        <dbReference type="EMBL" id="MCQ6957785.1"/>
    </source>
</evidence>
<dbReference type="Proteomes" id="UP001204376">
    <property type="component" value="Unassembled WGS sequence"/>
</dbReference>
<dbReference type="SUPFAM" id="SSF53822">
    <property type="entry name" value="Periplasmic binding protein-like I"/>
    <property type="match status" value="1"/>
</dbReference>
<keyword evidence="6" id="KW-1185">Reference proteome</keyword>
<evidence type="ECO:0000256" key="2">
    <source>
        <dbReference type="ARBA" id="ARBA00023125"/>
    </source>
</evidence>
<dbReference type="SMART" id="SM00345">
    <property type="entry name" value="HTH_GNTR"/>
    <property type="match status" value="1"/>
</dbReference>
<dbReference type="PANTHER" id="PTHR38445">
    <property type="entry name" value="HTH-TYPE TRANSCRIPTIONAL REPRESSOR YTRA"/>
    <property type="match status" value="1"/>
</dbReference>
<name>A0ABT1SZZ9_9SPHI</name>
<dbReference type="Gene3D" id="3.40.50.2300">
    <property type="match status" value="2"/>
</dbReference>
<evidence type="ECO:0000313" key="6">
    <source>
        <dbReference type="Proteomes" id="UP001204376"/>
    </source>
</evidence>
<sequence length="341" mass="38538">MKNFLKILHIDEYSLTPYYRQLCNAILQGINDKLIDDNDVLPSINDLSIALDVSRNIVTKAYNTLKQSGVVSSVPGKGYFISNTNINRSIKVLLLFNKLSSPKKMIYDSFAESLGDSASIDFFIYNSSLSFLKKILADKIDRYDKIVIIPHFVDNGEEPFQVINQIPKEKLVLVGKLVDGVDGKFAAVYEDFENDIYNSLVELLPQVRLYTSLAIVFPKNSYYSTDILMGFLNFCKKYNCDYEIIPDLKNENISKNSLYITLTENDLVELVGKLLSNQLVLKEDIGIISYNETPLKKFILNGITTISADFDFMGKKAAELVLSNIAEQIKVPFNTIVRPSI</sequence>
<organism evidence="5 6">
    <name type="scientific">Mucilaginibacter aquariorum</name>
    <dbReference type="NCBI Taxonomy" id="2967225"/>
    <lineage>
        <taxon>Bacteria</taxon>
        <taxon>Pseudomonadati</taxon>
        <taxon>Bacteroidota</taxon>
        <taxon>Sphingobacteriia</taxon>
        <taxon>Sphingobacteriales</taxon>
        <taxon>Sphingobacteriaceae</taxon>
        <taxon>Mucilaginibacter</taxon>
    </lineage>
</organism>
<comment type="caution">
    <text evidence="5">The sequence shown here is derived from an EMBL/GenBank/DDBJ whole genome shotgun (WGS) entry which is preliminary data.</text>
</comment>
<keyword evidence="3" id="KW-0804">Transcription</keyword>
<keyword evidence="2" id="KW-0238">DNA-binding</keyword>
<keyword evidence="1" id="KW-0805">Transcription regulation</keyword>
<dbReference type="RefSeq" id="WP_256537978.1">
    <property type="nucleotide sequence ID" value="NZ_JANHOH010000001.1"/>
</dbReference>
<dbReference type="InterPro" id="IPR028082">
    <property type="entry name" value="Peripla_BP_I"/>
</dbReference>
<protein>
    <submittedName>
        <fullName evidence="5">GntR family transcriptional regulator</fullName>
    </submittedName>
</protein>
<evidence type="ECO:0000256" key="3">
    <source>
        <dbReference type="ARBA" id="ARBA00023163"/>
    </source>
</evidence>
<dbReference type="InterPro" id="IPR036388">
    <property type="entry name" value="WH-like_DNA-bd_sf"/>
</dbReference>
<dbReference type="InterPro" id="IPR036390">
    <property type="entry name" value="WH_DNA-bd_sf"/>
</dbReference>
<dbReference type="PROSITE" id="PS50949">
    <property type="entry name" value="HTH_GNTR"/>
    <property type="match status" value="1"/>
</dbReference>
<gene>
    <name evidence="5" type="ORF">NPE20_07450</name>
</gene>
<dbReference type="CDD" id="cd07377">
    <property type="entry name" value="WHTH_GntR"/>
    <property type="match status" value="1"/>
</dbReference>
<evidence type="ECO:0000256" key="1">
    <source>
        <dbReference type="ARBA" id="ARBA00023015"/>
    </source>
</evidence>
<evidence type="ECO:0000259" key="4">
    <source>
        <dbReference type="PROSITE" id="PS50949"/>
    </source>
</evidence>
<proteinExistence type="predicted"/>
<dbReference type="Pfam" id="PF00392">
    <property type="entry name" value="GntR"/>
    <property type="match status" value="1"/>
</dbReference>
<dbReference type="InterPro" id="IPR000524">
    <property type="entry name" value="Tscrpt_reg_HTH_GntR"/>
</dbReference>
<dbReference type="PANTHER" id="PTHR38445:SF10">
    <property type="entry name" value="GNTR-FAMILY TRANSCRIPTIONAL REGULATOR"/>
    <property type="match status" value="1"/>
</dbReference>